<keyword evidence="1" id="KW-0862">Zinc</keyword>
<dbReference type="GO" id="GO:0008270">
    <property type="term" value="F:zinc ion binding"/>
    <property type="evidence" value="ECO:0007669"/>
    <property type="project" value="UniProtKB-KW"/>
</dbReference>
<reference evidence="5 6" key="1">
    <citation type="journal article" date="2014" name="Nat. Genet.">
        <title>Genome and transcriptome of the porcine whipworm Trichuris suis.</title>
        <authorList>
            <person name="Jex A.R."/>
            <person name="Nejsum P."/>
            <person name="Schwarz E.M."/>
            <person name="Hu L."/>
            <person name="Young N.D."/>
            <person name="Hall R.S."/>
            <person name="Korhonen P.K."/>
            <person name="Liao S."/>
            <person name="Thamsborg S."/>
            <person name="Xia J."/>
            <person name="Xu P."/>
            <person name="Wang S."/>
            <person name="Scheerlinck J.P."/>
            <person name="Hofmann A."/>
            <person name="Sternberg P.W."/>
            <person name="Wang J."/>
            <person name="Gasser R.B."/>
        </authorList>
    </citation>
    <scope>NUCLEOTIDE SEQUENCE [LARGE SCALE GENOMIC DNA]</scope>
    <source>
        <strain evidence="5">DCEP-RM93F</strain>
        <strain evidence="4">DCEP-RM93M</strain>
    </source>
</reference>
<sequence>MAARCLFYELCLQPGQSYAEWIANLRGIGKDCQFLCPDENCGKSYLDSLIRDVLVTNTPDEQVRIAALQQPNPSLAQVIDIAEAHELAKKALATMKHRPADILVDVQQIDAAAQATKDGRKGSSLPSCPQCFRQHDRKACRFRSALCYRCSRRGHIAAVCSTPPDARFLPERRAARSKRKAVRRSPGSKVNQAVRLMSPKRSNSDAHQSKGAVHCCSSLSDTELAGCPA</sequence>
<evidence type="ECO:0000313" key="4">
    <source>
        <dbReference type="EMBL" id="KFD56745.1"/>
    </source>
</evidence>
<dbReference type="EMBL" id="KL367550">
    <property type="protein sequence ID" value="KFD64803.1"/>
    <property type="molecule type" value="Genomic_DNA"/>
</dbReference>
<dbReference type="PROSITE" id="PS50158">
    <property type="entry name" value="ZF_CCHC"/>
    <property type="match status" value="1"/>
</dbReference>
<feature type="domain" description="CCHC-type" evidence="3">
    <location>
        <begin position="147"/>
        <end position="160"/>
    </location>
</feature>
<evidence type="ECO:0000256" key="1">
    <source>
        <dbReference type="PROSITE-ProRule" id="PRU00047"/>
    </source>
</evidence>
<keyword evidence="1" id="KW-0863">Zinc-finger</keyword>
<evidence type="ECO:0000313" key="6">
    <source>
        <dbReference type="Proteomes" id="UP000030764"/>
    </source>
</evidence>
<protein>
    <recommendedName>
        <fullName evidence="3">CCHC-type domain-containing protein</fullName>
    </recommendedName>
</protein>
<name>A0A085N5Q7_9BILA</name>
<gene>
    <name evidence="4" type="ORF">M513_02422</name>
    <name evidence="5" type="ORF">M514_02422</name>
</gene>
<dbReference type="AlphaFoldDB" id="A0A085N5Q7"/>
<proteinExistence type="predicted"/>
<accession>A0A085N5Q7</accession>
<dbReference type="EMBL" id="KL363192">
    <property type="protein sequence ID" value="KFD56745.1"/>
    <property type="molecule type" value="Genomic_DNA"/>
</dbReference>
<feature type="region of interest" description="Disordered" evidence="2">
    <location>
        <begin position="171"/>
        <end position="208"/>
    </location>
</feature>
<evidence type="ECO:0000313" key="5">
    <source>
        <dbReference type="EMBL" id="KFD64803.1"/>
    </source>
</evidence>
<evidence type="ECO:0000256" key="2">
    <source>
        <dbReference type="SAM" id="MobiDB-lite"/>
    </source>
</evidence>
<dbReference type="InterPro" id="IPR001878">
    <property type="entry name" value="Znf_CCHC"/>
</dbReference>
<evidence type="ECO:0000259" key="3">
    <source>
        <dbReference type="PROSITE" id="PS50158"/>
    </source>
</evidence>
<dbReference type="Proteomes" id="UP000030758">
    <property type="component" value="Unassembled WGS sequence"/>
</dbReference>
<keyword evidence="6" id="KW-1185">Reference proteome</keyword>
<dbReference type="GO" id="GO:0003676">
    <property type="term" value="F:nucleic acid binding"/>
    <property type="evidence" value="ECO:0007669"/>
    <property type="project" value="InterPro"/>
</dbReference>
<keyword evidence="1" id="KW-0479">Metal-binding</keyword>
<organism evidence="5">
    <name type="scientific">Trichuris suis</name>
    <name type="common">pig whipworm</name>
    <dbReference type="NCBI Taxonomy" id="68888"/>
    <lineage>
        <taxon>Eukaryota</taxon>
        <taxon>Metazoa</taxon>
        <taxon>Ecdysozoa</taxon>
        <taxon>Nematoda</taxon>
        <taxon>Enoplea</taxon>
        <taxon>Dorylaimia</taxon>
        <taxon>Trichinellida</taxon>
        <taxon>Trichuridae</taxon>
        <taxon>Trichuris</taxon>
    </lineage>
</organism>
<dbReference type="Proteomes" id="UP000030764">
    <property type="component" value="Unassembled WGS sequence"/>
</dbReference>